<evidence type="ECO:0000256" key="6">
    <source>
        <dbReference type="ARBA" id="ARBA00022771"/>
    </source>
</evidence>
<evidence type="ECO:0000256" key="8">
    <source>
        <dbReference type="ARBA" id="ARBA00022840"/>
    </source>
</evidence>
<dbReference type="GO" id="GO:0005524">
    <property type="term" value="F:ATP binding"/>
    <property type="evidence" value="ECO:0007669"/>
    <property type="project" value="UniProtKB-KW"/>
</dbReference>
<dbReference type="Pfam" id="PF12002">
    <property type="entry name" value="MgsA_C"/>
    <property type="match status" value="1"/>
</dbReference>
<evidence type="ECO:0000256" key="1">
    <source>
        <dbReference type="ARBA" id="ARBA00008959"/>
    </source>
</evidence>
<proteinExistence type="inferred from homology"/>
<dbReference type="InterPro" id="IPR027417">
    <property type="entry name" value="P-loop_NTPase"/>
</dbReference>
<keyword evidence="8" id="KW-0067">ATP-binding</keyword>
<keyword evidence="14" id="KW-1185">Reference proteome</keyword>
<evidence type="ECO:0000256" key="7">
    <source>
        <dbReference type="ARBA" id="ARBA00022833"/>
    </source>
</evidence>
<organism evidence="13 14">
    <name type="scientific">Orbilia brochopaga</name>
    <dbReference type="NCBI Taxonomy" id="3140254"/>
    <lineage>
        <taxon>Eukaryota</taxon>
        <taxon>Fungi</taxon>
        <taxon>Dikarya</taxon>
        <taxon>Ascomycota</taxon>
        <taxon>Pezizomycotina</taxon>
        <taxon>Orbiliomycetes</taxon>
        <taxon>Orbiliales</taxon>
        <taxon>Orbiliaceae</taxon>
        <taxon>Orbilia</taxon>
    </lineage>
</organism>
<gene>
    <name evidence="13" type="ORF">TWF696_000619</name>
</gene>
<dbReference type="SMART" id="SM00734">
    <property type="entry name" value="ZnF_Rad18"/>
    <property type="match status" value="1"/>
</dbReference>
<feature type="compositionally biased region" description="Polar residues" evidence="10">
    <location>
        <begin position="131"/>
        <end position="148"/>
    </location>
</feature>
<dbReference type="CDD" id="cd18139">
    <property type="entry name" value="HLD_clamp_RarA"/>
    <property type="match status" value="1"/>
</dbReference>
<dbReference type="AlphaFoldDB" id="A0AAV9VEH3"/>
<name>A0AAV9VEH3_9PEZI</name>
<evidence type="ECO:0000256" key="10">
    <source>
        <dbReference type="SAM" id="MobiDB-lite"/>
    </source>
</evidence>
<dbReference type="Proteomes" id="UP001375240">
    <property type="component" value="Unassembled WGS sequence"/>
</dbReference>
<keyword evidence="2" id="KW-0235">DNA replication</keyword>
<evidence type="ECO:0000313" key="13">
    <source>
        <dbReference type="EMBL" id="KAK6359463.1"/>
    </source>
</evidence>
<dbReference type="InterPro" id="IPR003959">
    <property type="entry name" value="ATPase_AAA_core"/>
</dbReference>
<evidence type="ECO:0000256" key="2">
    <source>
        <dbReference type="ARBA" id="ARBA00022705"/>
    </source>
</evidence>
<evidence type="ECO:0000259" key="12">
    <source>
        <dbReference type="SMART" id="SM00734"/>
    </source>
</evidence>
<dbReference type="GO" id="GO:0003677">
    <property type="term" value="F:DNA binding"/>
    <property type="evidence" value="ECO:0007669"/>
    <property type="project" value="InterPro"/>
</dbReference>
<feature type="region of interest" description="Disordered" evidence="10">
    <location>
        <begin position="25"/>
        <end position="185"/>
    </location>
</feature>
<dbReference type="GO" id="GO:0006271">
    <property type="term" value="P:DNA strand elongation involved in DNA replication"/>
    <property type="evidence" value="ECO:0007669"/>
    <property type="project" value="UniProtKB-ARBA"/>
</dbReference>
<dbReference type="GO" id="GO:0008270">
    <property type="term" value="F:zinc ion binding"/>
    <property type="evidence" value="ECO:0007669"/>
    <property type="project" value="UniProtKB-KW"/>
</dbReference>
<dbReference type="GO" id="GO:0017116">
    <property type="term" value="F:single-stranded DNA helicase activity"/>
    <property type="evidence" value="ECO:0007669"/>
    <property type="project" value="TreeGrafter"/>
</dbReference>
<dbReference type="InterPro" id="IPR006642">
    <property type="entry name" value="Rad18_UBZ4"/>
</dbReference>
<dbReference type="GO" id="GO:0005634">
    <property type="term" value="C:nucleus"/>
    <property type="evidence" value="ECO:0007669"/>
    <property type="project" value="TreeGrafter"/>
</dbReference>
<sequence>MPQRIKCPVCGRDIALSAINRHLDEGCPEEPKEAPKVQFAGIFTQQTPKSKTSDPAAEEIPRGPLYPGFLPPPAKSKASTANTTRDNNERREASSTEADQAQPSSMSPFAPGSISSQAQGHQKRTLPLPFQGSTQGPPNDNATTSSRTLDSDPTMADPDSPEAKRQKTVSGGSLAAATRHSAMPLAERVRPNKLDNIYGQDLVGPSGILRRMIETDSVKSMILWGGPGCGKTTIARTIAASTKARFVELSGTTNNVADCKKIFDQAKSEMGLLGRKTILFIDEIHRFSKTQQDVFLAPVESGQVILIGATTENPSFKIQSALLSRCRVFTLKPLSTESTLKILNRALSTEFPDPKAIPPLLDAKLLTYLAEFASGDARTALNLLEISIQLASQGDETEILTQEDLKKALTRTLVYDRQGDGHYDTISAFHKSVRGNDPDAALYYLGRMIESGEDPLFISRRMMVMASEDIGLADNSLLSLATATHFAVQNVGMPEARINLAHCTVALCLAKKSTRAYRGLNSVMALLHSDPEAASAPIPLHLRNAPTTLMKNLGYGKAYKYPPDYVDGVVKQEYLPDSLVGRKFLDDRDLGELIDEDDDAYAALAQSDMT</sequence>
<dbReference type="GO" id="GO:0016887">
    <property type="term" value="F:ATP hydrolysis activity"/>
    <property type="evidence" value="ECO:0007669"/>
    <property type="project" value="InterPro"/>
</dbReference>
<dbReference type="EMBL" id="JAVHNQ010000001">
    <property type="protein sequence ID" value="KAK6359463.1"/>
    <property type="molecule type" value="Genomic_DNA"/>
</dbReference>
<dbReference type="GO" id="GO:0008047">
    <property type="term" value="F:enzyme activator activity"/>
    <property type="evidence" value="ECO:0007669"/>
    <property type="project" value="TreeGrafter"/>
</dbReference>
<keyword evidence="7" id="KW-0862">Zinc</keyword>
<dbReference type="GO" id="GO:0000731">
    <property type="term" value="P:DNA synthesis involved in DNA repair"/>
    <property type="evidence" value="ECO:0007669"/>
    <property type="project" value="TreeGrafter"/>
</dbReference>
<evidence type="ECO:0008006" key="15">
    <source>
        <dbReference type="Google" id="ProtNLM"/>
    </source>
</evidence>
<feature type="domain" description="UBZ4-type" evidence="12">
    <location>
        <begin position="4"/>
        <end position="28"/>
    </location>
</feature>
<dbReference type="InterPro" id="IPR051314">
    <property type="entry name" value="AAA_ATPase_RarA/MGS1/WRNIP1"/>
</dbReference>
<keyword evidence="3" id="KW-0479">Metal-binding</keyword>
<comment type="caution">
    <text evidence="13">The sequence shown here is derived from an EMBL/GenBank/DDBJ whole genome shotgun (WGS) entry which is preliminary data.</text>
</comment>
<dbReference type="CDD" id="cd00009">
    <property type="entry name" value="AAA"/>
    <property type="match status" value="1"/>
</dbReference>
<dbReference type="PANTHER" id="PTHR13779">
    <property type="entry name" value="WERNER HELICASE-INTERACTING PROTEIN 1 FAMILY MEMBER"/>
    <property type="match status" value="1"/>
</dbReference>
<protein>
    <recommendedName>
        <fullName evidence="15">UBZ4-type domain-containing protein</fullName>
    </recommendedName>
</protein>
<dbReference type="SUPFAM" id="SSF48019">
    <property type="entry name" value="post-AAA+ oligomerization domain-like"/>
    <property type="match status" value="1"/>
</dbReference>
<dbReference type="InterPro" id="IPR021886">
    <property type="entry name" value="MgsA_C"/>
</dbReference>
<dbReference type="Pfam" id="PF16193">
    <property type="entry name" value="AAA_assoc_2"/>
    <property type="match status" value="1"/>
</dbReference>
<feature type="compositionally biased region" description="Basic and acidic residues" evidence="10">
    <location>
        <begin position="25"/>
        <end position="35"/>
    </location>
</feature>
<evidence type="ECO:0000256" key="4">
    <source>
        <dbReference type="ARBA" id="ARBA00022741"/>
    </source>
</evidence>
<keyword evidence="9" id="KW-0234">DNA repair</keyword>
<dbReference type="Gene3D" id="3.30.160.60">
    <property type="entry name" value="Classic Zinc Finger"/>
    <property type="match status" value="1"/>
</dbReference>
<dbReference type="Gene3D" id="3.40.50.300">
    <property type="entry name" value="P-loop containing nucleotide triphosphate hydrolases"/>
    <property type="match status" value="1"/>
</dbReference>
<keyword evidence="6" id="KW-0863">Zinc-finger</keyword>
<feature type="domain" description="AAA+ ATPase" evidence="11">
    <location>
        <begin position="217"/>
        <end position="334"/>
    </location>
</feature>
<evidence type="ECO:0000256" key="3">
    <source>
        <dbReference type="ARBA" id="ARBA00022723"/>
    </source>
</evidence>
<dbReference type="Pfam" id="PF00004">
    <property type="entry name" value="AAA"/>
    <property type="match status" value="1"/>
</dbReference>
<comment type="similarity">
    <text evidence="1">Belongs to the AAA ATPase family. RarA/MGS1/WRNIP1 subfamily.</text>
</comment>
<evidence type="ECO:0000259" key="11">
    <source>
        <dbReference type="SMART" id="SM00382"/>
    </source>
</evidence>
<dbReference type="PANTHER" id="PTHR13779:SF7">
    <property type="entry name" value="ATPASE WRNIP1"/>
    <property type="match status" value="1"/>
</dbReference>
<dbReference type="FunFam" id="1.20.272.10:FF:000001">
    <property type="entry name" value="Putative AAA family ATPase"/>
    <property type="match status" value="1"/>
</dbReference>
<dbReference type="SUPFAM" id="SSF52540">
    <property type="entry name" value="P-loop containing nucleoside triphosphate hydrolases"/>
    <property type="match status" value="1"/>
</dbReference>
<keyword evidence="5" id="KW-0227">DNA damage</keyword>
<keyword evidence="4" id="KW-0547">Nucleotide-binding</keyword>
<reference evidence="13 14" key="1">
    <citation type="submission" date="2019-10" db="EMBL/GenBank/DDBJ databases">
        <authorList>
            <person name="Palmer J.M."/>
        </authorList>
    </citation>
    <scope>NUCLEOTIDE SEQUENCE [LARGE SCALE GENOMIC DNA]</scope>
    <source>
        <strain evidence="13 14">TWF696</strain>
    </source>
</reference>
<dbReference type="Gene3D" id="1.20.272.10">
    <property type="match status" value="1"/>
</dbReference>
<dbReference type="Gene3D" id="1.10.8.60">
    <property type="match status" value="1"/>
</dbReference>
<dbReference type="InterPro" id="IPR008921">
    <property type="entry name" value="DNA_pol3_clamp-load_cplx_C"/>
</dbReference>
<dbReference type="SMART" id="SM00382">
    <property type="entry name" value="AAA"/>
    <property type="match status" value="1"/>
</dbReference>
<dbReference type="InterPro" id="IPR003593">
    <property type="entry name" value="AAA+_ATPase"/>
</dbReference>
<dbReference type="Gene3D" id="1.10.3710.10">
    <property type="entry name" value="DNA polymerase III clamp loader subunits, C-terminal domain"/>
    <property type="match status" value="1"/>
</dbReference>
<accession>A0AAV9VEH3</accession>
<dbReference type="InterPro" id="IPR032423">
    <property type="entry name" value="AAA_assoc_2"/>
</dbReference>
<feature type="compositionally biased region" description="Polar residues" evidence="10">
    <location>
        <begin position="95"/>
        <end position="120"/>
    </location>
</feature>
<dbReference type="FunFam" id="3.40.50.300:FF:000137">
    <property type="entry name" value="Replication-associated recombination protein A"/>
    <property type="match status" value="1"/>
</dbReference>
<evidence type="ECO:0000313" key="14">
    <source>
        <dbReference type="Proteomes" id="UP001375240"/>
    </source>
</evidence>
<evidence type="ECO:0000256" key="5">
    <source>
        <dbReference type="ARBA" id="ARBA00022763"/>
    </source>
</evidence>
<dbReference type="FunFam" id="1.10.3710.10:FF:000005">
    <property type="entry name" value="AAA family ATPase, putative"/>
    <property type="match status" value="1"/>
</dbReference>
<evidence type="ECO:0000256" key="9">
    <source>
        <dbReference type="ARBA" id="ARBA00023204"/>
    </source>
</evidence>